<sequence>MHVWEFLTNRLWGADNVASPHFQCIDLMQWAGDLQVDTFVLAVITLLECARCQCRWILPLHLKSQCTFGAIIGGKKILPADT</sequence>
<dbReference type="Proteomes" id="UP000020406">
    <property type="component" value="Unassembled WGS sequence"/>
</dbReference>
<comment type="caution">
    <text evidence="1">The sequence shown here is derived from an EMBL/GenBank/DDBJ whole genome shotgun (WGS) entry which is preliminary data.</text>
</comment>
<evidence type="ECO:0000313" key="1">
    <source>
        <dbReference type="EMBL" id="EWS77739.1"/>
    </source>
</evidence>
<dbReference type="AlphaFoldDB" id="Z9JHS6"/>
<accession>Z9JHS6</accession>
<dbReference type="KEGG" id="xtw:AB672_10175"/>
<gene>
    <name evidence="1" type="ORF">AF72_09300</name>
</gene>
<organism evidence="1 2">
    <name type="scientific">Xylella taiwanensis</name>
    <dbReference type="NCBI Taxonomy" id="1444770"/>
    <lineage>
        <taxon>Bacteria</taxon>
        <taxon>Pseudomonadati</taxon>
        <taxon>Pseudomonadota</taxon>
        <taxon>Gammaproteobacteria</taxon>
        <taxon>Lysobacterales</taxon>
        <taxon>Lysobacteraceae</taxon>
        <taxon>Xylella</taxon>
    </lineage>
</organism>
<name>Z9JHS6_9GAMM</name>
<reference evidence="1 2" key="1">
    <citation type="journal article" date="2014" name="Genome Announc.">
        <title>Draft Genome Sequence of Xylella fastidiosa Pear Leaf Scorch Strain in Taiwan.</title>
        <authorList>
            <person name="Su C.C."/>
            <person name="Deng W.L."/>
            <person name="Jan F.J."/>
            <person name="Chang C.J."/>
            <person name="Huang H."/>
            <person name="Chen J."/>
        </authorList>
    </citation>
    <scope>NUCLEOTIDE SEQUENCE [LARGE SCALE GENOMIC DNA]</scope>
    <source>
        <strain evidence="1 2">PLS229</strain>
    </source>
</reference>
<dbReference type="EMBL" id="JDSQ01000015">
    <property type="protein sequence ID" value="EWS77739.1"/>
    <property type="molecule type" value="Genomic_DNA"/>
</dbReference>
<evidence type="ECO:0000313" key="2">
    <source>
        <dbReference type="Proteomes" id="UP000020406"/>
    </source>
</evidence>
<dbReference type="PATRIC" id="fig|1444770.3.peg.2203"/>
<protein>
    <submittedName>
        <fullName evidence="1">Uncharacterized protein</fullName>
    </submittedName>
</protein>
<proteinExistence type="predicted"/>